<dbReference type="EMBL" id="JAKCXM010000237">
    <property type="protein sequence ID" value="KAJ0397824.1"/>
    <property type="molecule type" value="Genomic_DNA"/>
</dbReference>
<sequence length="664" mass="71423">MYRSFAFASLLLGSSLGDPSSLSCPKGDSLVLASTLLLGSSLGDPSSLSCPKGDSLVLASTSETAWTLSCSSATKPLVSFDPKLLTAFEVTSGDSVVLTPSGAPQPTKIALPKGKLEIGELKSSVVTQLSINYINVVAPTDAWTLAPSIESIDLDSTKIDAFDVSVPTGEFNLTKLSASFAQFKDIPSVVFNAPVLDKVNFFDVELGPQKMSERRYERFLQLVKNHTVSIGSMESYKTECSGKQETVQIRAKAYLVCVVPTQDGDSRVAKDTPRPTSPPEPTTKPTKEPTLSKEDKETLKEIAKAISNGGDLLSWYCAGPEATIVEGVTDIDAQQHAPATIIRTRVMLRALICASLLVTGSLAASVADSTRLSCPEGDSIALASKSETEWTITCSSASKPIVKFDPKLLREMDFEDLGKIQLTPDGAPQPTKITLPKGSIEIGDLKSSVLESLRMSGDVLKQLGSVSLTPTSFAGLKNLQTIKINYMNVTGLSKPWQIPPSVESIDLDRTYIDEFDVAVPEGDFNLSRLSMSNAKIKVFPSVMFYAPKFERLSLYGVKLPQQKLSQRRYERLKELYFDADVESYKGECEGTLETFDGDSKVAKNTPEPTMGPTTKSKTKEPPLSKEDKEVLKEIFKGSGGEVVSPVVGVALAAGLAVAHGLMTL</sequence>
<dbReference type="Proteomes" id="UP001209570">
    <property type="component" value="Unassembled WGS sequence"/>
</dbReference>
<feature type="compositionally biased region" description="Basic and acidic residues" evidence="1">
    <location>
        <begin position="285"/>
        <end position="295"/>
    </location>
</feature>
<dbReference type="SUPFAM" id="SSF52058">
    <property type="entry name" value="L domain-like"/>
    <property type="match status" value="1"/>
</dbReference>
<feature type="compositionally biased region" description="Basic and acidic residues" evidence="1">
    <location>
        <begin position="264"/>
        <end position="273"/>
    </location>
</feature>
<dbReference type="InterPro" id="IPR032675">
    <property type="entry name" value="LRR_dom_sf"/>
</dbReference>
<evidence type="ECO:0000256" key="2">
    <source>
        <dbReference type="SAM" id="SignalP"/>
    </source>
</evidence>
<dbReference type="AlphaFoldDB" id="A0AAD5M7Y2"/>
<dbReference type="Gene3D" id="3.80.10.10">
    <property type="entry name" value="Ribonuclease Inhibitor"/>
    <property type="match status" value="1"/>
</dbReference>
<accession>A0AAD5M7Y2</accession>
<evidence type="ECO:0000313" key="3">
    <source>
        <dbReference type="EMBL" id="KAJ0397824.1"/>
    </source>
</evidence>
<protein>
    <submittedName>
        <fullName evidence="3">Uncharacterized protein</fullName>
    </submittedName>
</protein>
<keyword evidence="2" id="KW-0732">Signal</keyword>
<name>A0AAD5M7Y2_PYTIN</name>
<evidence type="ECO:0000313" key="4">
    <source>
        <dbReference type="Proteomes" id="UP001209570"/>
    </source>
</evidence>
<keyword evidence="4" id="KW-1185">Reference proteome</keyword>
<comment type="caution">
    <text evidence="3">The sequence shown here is derived from an EMBL/GenBank/DDBJ whole genome shotgun (WGS) entry which is preliminary data.</text>
</comment>
<gene>
    <name evidence="3" type="ORF">P43SY_000904</name>
</gene>
<feature type="signal peptide" evidence="2">
    <location>
        <begin position="1"/>
        <end position="17"/>
    </location>
</feature>
<reference evidence="3" key="1">
    <citation type="submission" date="2021-12" db="EMBL/GenBank/DDBJ databases">
        <title>Prjna785345.</title>
        <authorList>
            <person name="Rujirawat T."/>
            <person name="Krajaejun T."/>
        </authorList>
    </citation>
    <scope>NUCLEOTIDE SEQUENCE</scope>
    <source>
        <strain evidence="3">Pi057C3</strain>
    </source>
</reference>
<feature type="chain" id="PRO_5042254877" evidence="2">
    <location>
        <begin position="18"/>
        <end position="664"/>
    </location>
</feature>
<evidence type="ECO:0000256" key="1">
    <source>
        <dbReference type="SAM" id="MobiDB-lite"/>
    </source>
</evidence>
<proteinExistence type="predicted"/>
<feature type="region of interest" description="Disordered" evidence="1">
    <location>
        <begin position="264"/>
        <end position="295"/>
    </location>
</feature>
<feature type="region of interest" description="Disordered" evidence="1">
    <location>
        <begin position="596"/>
        <end position="625"/>
    </location>
</feature>
<organism evidence="3 4">
    <name type="scientific">Pythium insidiosum</name>
    <name type="common">Pythiosis disease agent</name>
    <dbReference type="NCBI Taxonomy" id="114742"/>
    <lineage>
        <taxon>Eukaryota</taxon>
        <taxon>Sar</taxon>
        <taxon>Stramenopiles</taxon>
        <taxon>Oomycota</taxon>
        <taxon>Peronosporomycetes</taxon>
        <taxon>Pythiales</taxon>
        <taxon>Pythiaceae</taxon>
        <taxon>Pythium</taxon>
    </lineage>
</organism>